<accession>A0A8D8A4G1</accession>
<dbReference type="EMBL" id="HBUE01010721">
    <property type="protein sequence ID" value="CAG6448293.1"/>
    <property type="molecule type" value="Transcribed_RNA"/>
</dbReference>
<dbReference type="Pfam" id="PF07776">
    <property type="entry name" value="zf-AD"/>
    <property type="match status" value="1"/>
</dbReference>
<dbReference type="SUPFAM" id="SSF57716">
    <property type="entry name" value="Glucocorticoid receptor-like (DNA-binding domain)"/>
    <property type="match status" value="1"/>
</dbReference>
<dbReference type="GO" id="GO:0005634">
    <property type="term" value="C:nucleus"/>
    <property type="evidence" value="ECO:0007669"/>
    <property type="project" value="InterPro"/>
</dbReference>
<feature type="binding site" evidence="1">
    <location>
        <position position="23"/>
    </location>
    <ligand>
        <name>Zn(2+)</name>
        <dbReference type="ChEBI" id="CHEBI:29105"/>
    </ligand>
</feature>
<evidence type="ECO:0000256" key="1">
    <source>
        <dbReference type="PROSITE-ProRule" id="PRU01263"/>
    </source>
</evidence>
<keyword evidence="1" id="KW-0862">Zinc</keyword>
<feature type="binding site" evidence="1">
    <location>
        <position position="71"/>
    </location>
    <ligand>
        <name>Zn(2+)</name>
        <dbReference type="ChEBI" id="CHEBI:29105"/>
    </ligand>
</feature>
<dbReference type="AlphaFoldDB" id="A0A8D8A4G1"/>
<evidence type="ECO:0000259" key="3">
    <source>
        <dbReference type="PROSITE" id="PS51915"/>
    </source>
</evidence>
<dbReference type="SMART" id="SM00868">
    <property type="entry name" value="zf-AD"/>
    <property type="match status" value="1"/>
</dbReference>
<feature type="binding site" evidence="1">
    <location>
        <position position="20"/>
    </location>
    <ligand>
        <name>Zn(2+)</name>
        <dbReference type="ChEBI" id="CHEBI:29105"/>
    </ligand>
</feature>
<dbReference type="Gene3D" id="3.40.1800.20">
    <property type="match status" value="1"/>
</dbReference>
<sequence length="364" mass="40982">MAKIRNVFKKHLIPNLESKCRLCLSDKAIVQSIFQCESKETTDTLVEKIFECTAIMLSKDFDFPSPICEDCAIKLDEFLLFRAKCLRSNEIYRFNKLHKSRLFSAGPKAPQQSNGSVGGLDGDGEGPREHKPPDESPKDQQRQLLPVSPQLVIPEEQQVDKEAIVITTSSSSEGANVTVITDVIQEESTGECNGKDEETATLDGRKSTDLSVIDDADVTTVSEPLTSRSTPRPITDAVAGFTFPLASVEEMDALERRVRTCPPSRDRFITLLKTLKTHDTSLSDTYQRLFTDALLIHYNYDGISPKYNKRPLKSLAIFTDCMLAAWDDHMDAAMVREAIIEAVKKSHNRYNQCYHRKRARQVYL</sequence>
<dbReference type="Pfam" id="PF16064">
    <property type="entry name" value="DUF4806"/>
    <property type="match status" value="1"/>
</dbReference>
<feature type="binding site" evidence="1">
    <location>
        <position position="68"/>
    </location>
    <ligand>
        <name>Zn(2+)</name>
        <dbReference type="ChEBI" id="CHEBI:29105"/>
    </ligand>
</feature>
<dbReference type="InterPro" id="IPR012934">
    <property type="entry name" value="Znf_AD"/>
</dbReference>
<dbReference type="GO" id="GO:0008270">
    <property type="term" value="F:zinc ion binding"/>
    <property type="evidence" value="ECO:0007669"/>
    <property type="project" value="UniProtKB-UniRule"/>
</dbReference>
<feature type="domain" description="ZAD" evidence="3">
    <location>
        <begin position="18"/>
        <end position="95"/>
    </location>
</feature>
<feature type="compositionally biased region" description="Basic and acidic residues" evidence="2">
    <location>
        <begin position="125"/>
        <end position="141"/>
    </location>
</feature>
<evidence type="ECO:0000313" key="4">
    <source>
        <dbReference type="EMBL" id="CAG6448293.1"/>
    </source>
</evidence>
<keyword evidence="1" id="KW-0863">Zinc-finger</keyword>
<feature type="region of interest" description="Disordered" evidence="2">
    <location>
        <begin position="105"/>
        <end position="143"/>
    </location>
</feature>
<protein>
    <submittedName>
        <fullName evidence="4">(northern house mosquito) hypothetical protein</fullName>
    </submittedName>
</protein>
<dbReference type="PROSITE" id="PS51915">
    <property type="entry name" value="ZAD"/>
    <property type="match status" value="1"/>
</dbReference>
<reference evidence="4" key="1">
    <citation type="submission" date="2021-05" db="EMBL/GenBank/DDBJ databases">
        <authorList>
            <person name="Alioto T."/>
            <person name="Alioto T."/>
            <person name="Gomez Garrido J."/>
        </authorList>
    </citation>
    <scope>NUCLEOTIDE SEQUENCE</scope>
</reference>
<name>A0A8D8A4G1_CULPI</name>
<evidence type="ECO:0000256" key="2">
    <source>
        <dbReference type="SAM" id="MobiDB-lite"/>
    </source>
</evidence>
<organism evidence="4">
    <name type="scientific">Culex pipiens</name>
    <name type="common">House mosquito</name>
    <dbReference type="NCBI Taxonomy" id="7175"/>
    <lineage>
        <taxon>Eukaryota</taxon>
        <taxon>Metazoa</taxon>
        <taxon>Ecdysozoa</taxon>
        <taxon>Arthropoda</taxon>
        <taxon>Hexapoda</taxon>
        <taxon>Insecta</taxon>
        <taxon>Pterygota</taxon>
        <taxon>Neoptera</taxon>
        <taxon>Endopterygota</taxon>
        <taxon>Diptera</taxon>
        <taxon>Nematocera</taxon>
        <taxon>Culicoidea</taxon>
        <taxon>Culicidae</taxon>
        <taxon>Culicinae</taxon>
        <taxon>Culicini</taxon>
        <taxon>Culex</taxon>
        <taxon>Culex</taxon>
    </lineage>
</organism>
<keyword evidence="1" id="KW-0479">Metal-binding</keyword>
<dbReference type="InterPro" id="IPR032071">
    <property type="entry name" value="DUF4806"/>
</dbReference>
<proteinExistence type="predicted"/>